<dbReference type="EMBL" id="CAJPDT010000009">
    <property type="protein sequence ID" value="CAF9911760.1"/>
    <property type="molecule type" value="Genomic_DNA"/>
</dbReference>
<name>A0A8H3EU94_9LECA</name>
<sequence>MDTLALVERCWEGVTQKATVFNDHDQSTNQIGTYNVTTPVTALALTPGTLILTIVGNRFLQTSSLNFALTNKAGIIIQANESSIQASSPNAYCDSNNTYTSDTRLVNCYFFTNPSVTLGKSCLHVSQSFQCKTALVSGRCTDSSSPSQVTLSLYDYASQTTLVSGPGQQVTGSKFFVTVSVTDPLSTDSSMDFTYHNQASGKNRLLDHFDKSVGLGFLSAGRDSGFGSERSEGMRLLFCSQWGVSPVRGLFLEKNVHVVALFCTRASSESWTRVSQYQRIHQLHKKPSWKRPDVDIWSTRVDAASIKLDLSNPIASKSLFLLNFISALPEECLPIECGRASTITRIGLNEKCGLFEPHSHGQGSASRSTIATYTSIREIGHQYSYVSKRIRGVYKSVYAQALLGECVSAL</sequence>
<dbReference type="Proteomes" id="UP000664534">
    <property type="component" value="Unassembled WGS sequence"/>
</dbReference>
<accession>A0A8H3EU94</accession>
<gene>
    <name evidence="1" type="ORF">IMSHALPRED_010566</name>
</gene>
<organism evidence="1 2">
    <name type="scientific">Imshaugia aleurites</name>
    <dbReference type="NCBI Taxonomy" id="172621"/>
    <lineage>
        <taxon>Eukaryota</taxon>
        <taxon>Fungi</taxon>
        <taxon>Dikarya</taxon>
        <taxon>Ascomycota</taxon>
        <taxon>Pezizomycotina</taxon>
        <taxon>Lecanoromycetes</taxon>
        <taxon>OSLEUM clade</taxon>
        <taxon>Lecanoromycetidae</taxon>
        <taxon>Lecanorales</taxon>
        <taxon>Lecanorineae</taxon>
        <taxon>Parmeliaceae</taxon>
        <taxon>Imshaugia</taxon>
    </lineage>
</organism>
<evidence type="ECO:0000313" key="2">
    <source>
        <dbReference type="Proteomes" id="UP000664534"/>
    </source>
</evidence>
<evidence type="ECO:0000313" key="1">
    <source>
        <dbReference type="EMBL" id="CAF9911760.1"/>
    </source>
</evidence>
<dbReference type="AlphaFoldDB" id="A0A8H3EU94"/>
<proteinExistence type="predicted"/>
<protein>
    <submittedName>
        <fullName evidence="1">Uncharacterized protein</fullName>
    </submittedName>
</protein>
<comment type="caution">
    <text evidence="1">The sequence shown here is derived from an EMBL/GenBank/DDBJ whole genome shotgun (WGS) entry which is preliminary data.</text>
</comment>
<reference evidence="1" key="1">
    <citation type="submission" date="2021-03" db="EMBL/GenBank/DDBJ databases">
        <authorList>
            <person name="Tagirdzhanova G."/>
        </authorList>
    </citation>
    <scope>NUCLEOTIDE SEQUENCE</scope>
</reference>
<keyword evidence="2" id="KW-1185">Reference proteome</keyword>